<evidence type="ECO:0000256" key="1">
    <source>
        <dbReference type="ARBA" id="ARBA00003689"/>
    </source>
</evidence>
<dbReference type="GO" id="GO:0007601">
    <property type="term" value="P:visual perception"/>
    <property type="evidence" value="ECO:0007669"/>
    <property type="project" value="TreeGrafter"/>
</dbReference>
<evidence type="ECO:0000256" key="2">
    <source>
        <dbReference type="ARBA" id="ARBA00009646"/>
    </source>
</evidence>
<dbReference type="Proteomes" id="UP000261620">
    <property type="component" value="Unplaced"/>
</dbReference>
<dbReference type="GO" id="GO:0002088">
    <property type="term" value="P:lens development in camera-type eye"/>
    <property type="evidence" value="ECO:0007669"/>
    <property type="project" value="TreeGrafter"/>
</dbReference>
<dbReference type="SMART" id="SM00247">
    <property type="entry name" value="XTALbg"/>
    <property type="match status" value="2"/>
</dbReference>
<reference evidence="6" key="2">
    <citation type="submission" date="2025-09" db="UniProtKB">
        <authorList>
            <consortium name="Ensembl"/>
        </authorList>
    </citation>
    <scope>IDENTIFICATION</scope>
</reference>
<evidence type="ECO:0000313" key="7">
    <source>
        <dbReference type="Proteomes" id="UP000261620"/>
    </source>
</evidence>
<dbReference type="InterPro" id="IPR001064">
    <property type="entry name" value="Beta/gamma_crystallin"/>
</dbReference>
<dbReference type="Gene3D" id="2.60.20.10">
    <property type="entry name" value="Crystallins"/>
    <property type="match status" value="2"/>
</dbReference>
<dbReference type="GO" id="GO:0005212">
    <property type="term" value="F:structural constituent of eye lens"/>
    <property type="evidence" value="ECO:0007669"/>
    <property type="project" value="UniProtKB-KW"/>
</dbReference>
<feature type="domain" description="Beta/gamma crystallin 'Greek key'" evidence="5">
    <location>
        <begin position="10"/>
        <end position="48"/>
    </location>
</feature>
<name>A0A3Q3WS54_MOLML</name>
<evidence type="ECO:0000313" key="6">
    <source>
        <dbReference type="Ensembl" id="ENSMMOP00000011959.1"/>
    </source>
</evidence>
<dbReference type="Pfam" id="PF00030">
    <property type="entry name" value="Crystall"/>
    <property type="match status" value="2"/>
</dbReference>
<protein>
    <recommendedName>
        <fullName evidence="5">Beta/gamma crystallin 'Greek key' domain-containing protein</fullName>
    </recommendedName>
</protein>
<keyword evidence="7" id="KW-1185">Reference proteome</keyword>
<comment type="function">
    <text evidence="1">Crystallins are the dominant structural components of the vertebrate eye lens.</text>
</comment>
<dbReference type="OMA" id="NIMGIND"/>
<dbReference type="Ensembl" id="ENSMMOT00000012163.1">
    <property type="protein sequence ID" value="ENSMMOP00000011959.1"/>
    <property type="gene ID" value="ENSMMOG00000009183.1"/>
</dbReference>
<proteinExistence type="inferred from homology"/>
<dbReference type="SUPFAM" id="SSF49695">
    <property type="entry name" value="gamma-Crystallin-like"/>
    <property type="match status" value="1"/>
</dbReference>
<keyword evidence="4" id="KW-0677">Repeat</keyword>
<evidence type="ECO:0000259" key="5">
    <source>
        <dbReference type="PROSITE" id="PS50915"/>
    </source>
</evidence>
<dbReference type="FunFam" id="2.60.20.10:FF:000003">
    <property type="entry name" value="Crystallin gamma S"/>
    <property type="match status" value="1"/>
</dbReference>
<comment type="similarity">
    <text evidence="2">Belongs to the beta/gamma-crystallin family.</text>
</comment>
<dbReference type="PRINTS" id="PR01367">
    <property type="entry name" value="BGCRYSTALLIN"/>
</dbReference>
<feature type="domain" description="Beta/gamma crystallin 'Greek key'" evidence="5">
    <location>
        <begin position="49"/>
        <end position="91"/>
    </location>
</feature>
<reference evidence="6" key="1">
    <citation type="submission" date="2025-08" db="UniProtKB">
        <authorList>
            <consortium name="Ensembl"/>
        </authorList>
    </citation>
    <scope>IDENTIFICATION</scope>
</reference>
<dbReference type="AlphaFoldDB" id="A0A3Q3WS54"/>
<feature type="domain" description="Beta/gamma crystallin 'Greek key'" evidence="5">
    <location>
        <begin position="138"/>
        <end position="181"/>
    </location>
</feature>
<dbReference type="FunFam" id="2.60.20.10:FF:000001">
    <property type="entry name" value="Crystallin gamma S"/>
    <property type="match status" value="1"/>
</dbReference>
<evidence type="ECO:0000256" key="4">
    <source>
        <dbReference type="ARBA" id="ARBA00022737"/>
    </source>
</evidence>
<dbReference type="PANTHER" id="PTHR11818">
    <property type="entry name" value="BETA/GAMMA CRYSTALLIN"/>
    <property type="match status" value="1"/>
</dbReference>
<dbReference type="InterPro" id="IPR011024">
    <property type="entry name" value="G_crystallin-like"/>
</dbReference>
<sequence length="184" mass="21544">MSATDMSMMSRIIFYEDKNFQGRSYECSSDFADMSSFLSRCQSCRVERGCFVVYDRINFMGNQSLLRKGDYPDCMNIMGINDCIKSCRMIPMYCGPYRIKIFERENFGGLTQELVEDCNNIKERSRMSGCMSCQVLEGHWLLYELPHYRGKMMYVRPGDHKNFMEAGLTNIIFMSMKRIVDSCY</sequence>
<evidence type="ECO:0000256" key="3">
    <source>
        <dbReference type="ARBA" id="ARBA00022613"/>
    </source>
</evidence>
<organism evidence="6 7">
    <name type="scientific">Mola mola</name>
    <name type="common">Ocean sunfish</name>
    <name type="synonym">Tetraodon mola</name>
    <dbReference type="NCBI Taxonomy" id="94237"/>
    <lineage>
        <taxon>Eukaryota</taxon>
        <taxon>Metazoa</taxon>
        <taxon>Chordata</taxon>
        <taxon>Craniata</taxon>
        <taxon>Vertebrata</taxon>
        <taxon>Euteleostomi</taxon>
        <taxon>Actinopterygii</taxon>
        <taxon>Neopterygii</taxon>
        <taxon>Teleostei</taxon>
        <taxon>Neoteleostei</taxon>
        <taxon>Acanthomorphata</taxon>
        <taxon>Eupercaria</taxon>
        <taxon>Tetraodontiformes</taxon>
        <taxon>Molidae</taxon>
        <taxon>Mola</taxon>
    </lineage>
</organism>
<keyword evidence="3" id="KW-0273">Eye lens protein</keyword>
<dbReference type="PANTHER" id="PTHR11818:SF62">
    <property type="entry name" value="CRYGM2B PROTEIN-RELATED"/>
    <property type="match status" value="1"/>
</dbReference>
<dbReference type="PROSITE" id="PS50915">
    <property type="entry name" value="CRYSTALLIN_BETA_GAMMA"/>
    <property type="match status" value="3"/>
</dbReference>
<dbReference type="InterPro" id="IPR050252">
    <property type="entry name" value="Beta/Gamma-Crystallin"/>
</dbReference>
<accession>A0A3Q3WS54</accession>